<dbReference type="RefSeq" id="WP_289231117.1">
    <property type="nucleotide sequence ID" value="NZ_AP027735.1"/>
</dbReference>
<protein>
    <recommendedName>
        <fullName evidence="3">DUF222 domain-containing protein</fullName>
    </recommendedName>
</protein>
<evidence type="ECO:0008006" key="3">
    <source>
        <dbReference type="Google" id="ProtNLM"/>
    </source>
</evidence>
<proteinExistence type="predicted"/>
<gene>
    <name evidence="2" type="ORF">GCM10025872_25080</name>
</gene>
<evidence type="ECO:0000313" key="2">
    <source>
        <dbReference type="EMBL" id="BDZ58851.1"/>
    </source>
</evidence>
<sequence>MVDLDAAEHTTGELLAVASAALQAAYTRASGGIAPEADRSGEGELDPATVLAQVGALHELINTASAVQTHRLAEHAATETHTVYDPESGRSTYTLRKGPTGRVRDTAAADLQGLLALGPVTARRVLAQAVEAVAFFPQLVDAMATGALSRAQVEAVGDALVDVEPAHRRSTAQGVEHQLLLRGIEDLPPSRLGKVAKAAVYAARPEAEPVARERATRDRLGVWFSPARCPG</sequence>
<name>A0ABM8HD25_9MICO</name>
<dbReference type="EMBL" id="AP027735">
    <property type="protein sequence ID" value="BDZ58851.1"/>
    <property type="molecule type" value="Genomic_DNA"/>
</dbReference>
<feature type="region of interest" description="Disordered" evidence="1">
    <location>
        <begin position="79"/>
        <end position="100"/>
    </location>
</feature>
<organism evidence="2">
    <name type="scientific">Barrientosiimonas endolithica</name>
    <dbReference type="NCBI Taxonomy" id="1535208"/>
    <lineage>
        <taxon>Bacteria</taxon>
        <taxon>Bacillati</taxon>
        <taxon>Actinomycetota</taxon>
        <taxon>Actinomycetes</taxon>
        <taxon>Micrococcales</taxon>
        <taxon>Dermacoccaceae</taxon>
        <taxon>Barrientosiimonas</taxon>
    </lineage>
</organism>
<feature type="compositionally biased region" description="Basic and acidic residues" evidence="1">
    <location>
        <begin position="79"/>
        <end position="88"/>
    </location>
</feature>
<reference evidence="2" key="1">
    <citation type="journal article" date="2014" name="Int. J. Syst. Evol. Microbiol.">
        <title>Complete genome of a new Firmicutes species belonging to the dominant human colonic microbiota ('Ruminococcus bicirculans') reveals two chromosomes and a selective capacity to utilize plant glucans.</title>
        <authorList>
            <consortium name="NISC Comparative Sequencing Program"/>
            <person name="Wegmann U."/>
            <person name="Louis P."/>
            <person name="Goesmann A."/>
            <person name="Henrissat B."/>
            <person name="Duncan S.H."/>
            <person name="Flint H.J."/>
        </authorList>
    </citation>
    <scope>NUCLEOTIDE SEQUENCE</scope>
    <source>
        <strain evidence="2">NBRC 110608</strain>
    </source>
</reference>
<accession>A0ABM8HD25</accession>
<evidence type="ECO:0000256" key="1">
    <source>
        <dbReference type="SAM" id="MobiDB-lite"/>
    </source>
</evidence>
<reference evidence="2" key="2">
    <citation type="submission" date="2023-02" db="EMBL/GenBank/DDBJ databases">
        <authorList>
            <person name="Sun Q."/>
            <person name="Mori K."/>
        </authorList>
    </citation>
    <scope>NUCLEOTIDE SEQUENCE</scope>
    <source>
        <strain evidence="2">NBRC 110608</strain>
    </source>
</reference>